<organism evidence="2 3">
    <name type="scientific">Chitinivibrio alkaliphilus ACht1</name>
    <dbReference type="NCBI Taxonomy" id="1313304"/>
    <lineage>
        <taxon>Bacteria</taxon>
        <taxon>Pseudomonadati</taxon>
        <taxon>Fibrobacterota</taxon>
        <taxon>Chitinivibrionia</taxon>
        <taxon>Chitinivibrionales</taxon>
        <taxon>Chitinivibrionaceae</taxon>
        <taxon>Chitinivibrio</taxon>
    </lineage>
</organism>
<reference evidence="2 3" key="1">
    <citation type="journal article" date="2013" name="Environ. Microbiol.">
        <title>Genome analysis of Chitinivibrio alkaliphilus gen. nov., sp. nov., a novel extremely haloalkaliphilic anaerobic chitinolytic bacterium from the candidate phylum Termite Group 3.</title>
        <authorList>
            <person name="Sorokin D.Y."/>
            <person name="Gumerov V.M."/>
            <person name="Rakitin A.L."/>
            <person name="Beletsky A.V."/>
            <person name="Damste J.S."/>
            <person name="Muyzer G."/>
            <person name="Mardanov A.V."/>
            <person name="Ravin N.V."/>
        </authorList>
    </citation>
    <scope>NUCLEOTIDE SEQUENCE [LARGE SCALE GENOMIC DNA]</scope>
    <source>
        <strain evidence="2 3">ACht1</strain>
    </source>
</reference>
<dbReference type="Gene3D" id="3.20.20.140">
    <property type="entry name" value="Metal-dependent hydrolases"/>
    <property type="match status" value="1"/>
</dbReference>
<evidence type="ECO:0000313" key="2">
    <source>
        <dbReference type="EMBL" id="ERP31105.1"/>
    </source>
</evidence>
<dbReference type="EMBL" id="ASJR01000019">
    <property type="protein sequence ID" value="ERP31105.1"/>
    <property type="molecule type" value="Genomic_DNA"/>
</dbReference>
<dbReference type="InterPro" id="IPR032466">
    <property type="entry name" value="Metal_Hydrolase"/>
</dbReference>
<dbReference type="SUPFAM" id="SSF51556">
    <property type="entry name" value="Metallo-dependent hydrolases"/>
    <property type="match status" value="1"/>
</dbReference>
<keyword evidence="3" id="KW-1185">Reference proteome</keyword>
<name>U7D9L4_9BACT</name>
<dbReference type="eggNOG" id="COG1228">
    <property type="taxonomic scope" value="Bacteria"/>
</dbReference>
<sequence>MSAEKTPEEDSNKKTIVLYNGLIIDGTGTPPIENGVVVIQGERITAVGSREEIKIPQKAVKKNLEGKTILPGFINTHVHYAYDERNLKKWLRAGITTVRDLCPGESRMPGSTGGNLTYIRKRDTLNQRTDLTRILSATSIMGVPGGYGYGSRFSSVKEAQELVNSYIDDNVDVIKFAITDFEQGRPWELPTFEQIQAITETARSRGIKTSAHINLAEHLQWAIDAGVDDIAHMVVDPVDDTTIQQIIDAGIYWIPTLELWDIVSSQFSLDYRDVAMENLKKFYQVGGKIALGTDFEGFMGDFDRGFPRTEIQLMKKAGMSNMAIIVAGTKNASFVCGIEEELGTLEAGKIADIMVVSGNPLQDITHLEKIFLVLHEGIVAYEK</sequence>
<dbReference type="SUPFAM" id="SSF51338">
    <property type="entry name" value="Composite domain of metallo-dependent hydrolases"/>
    <property type="match status" value="1"/>
</dbReference>
<dbReference type="PANTHER" id="PTHR43135:SF3">
    <property type="entry name" value="ALPHA-D-RIBOSE 1-METHYLPHOSPHONATE 5-TRIPHOSPHATE DIPHOSPHATASE"/>
    <property type="match status" value="1"/>
</dbReference>
<accession>U7D9L4</accession>
<dbReference type="PATRIC" id="fig|1313304.3.peg.1893"/>
<dbReference type="InterPro" id="IPR006680">
    <property type="entry name" value="Amidohydro-rel"/>
</dbReference>
<dbReference type="Pfam" id="PF01979">
    <property type="entry name" value="Amidohydro_1"/>
    <property type="match status" value="1"/>
</dbReference>
<feature type="domain" description="Amidohydrolase-related" evidence="1">
    <location>
        <begin position="68"/>
        <end position="369"/>
    </location>
</feature>
<evidence type="ECO:0000259" key="1">
    <source>
        <dbReference type="Pfam" id="PF01979"/>
    </source>
</evidence>
<comment type="caution">
    <text evidence="2">The sequence shown here is derived from an EMBL/GenBank/DDBJ whole genome shotgun (WGS) entry which is preliminary data.</text>
</comment>
<protein>
    <submittedName>
        <fullName evidence="2">Amidohydrolase</fullName>
    </submittedName>
</protein>
<proteinExistence type="predicted"/>
<dbReference type="InterPro" id="IPR011059">
    <property type="entry name" value="Metal-dep_hydrolase_composite"/>
</dbReference>
<dbReference type="Proteomes" id="UP000017148">
    <property type="component" value="Unassembled WGS sequence"/>
</dbReference>
<dbReference type="PANTHER" id="PTHR43135">
    <property type="entry name" value="ALPHA-D-RIBOSE 1-METHYLPHOSPHONATE 5-TRIPHOSPHATE DIPHOSPHATASE"/>
    <property type="match status" value="1"/>
</dbReference>
<dbReference type="Gene3D" id="2.30.40.10">
    <property type="entry name" value="Urease, subunit C, domain 1"/>
    <property type="match status" value="1"/>
</dbReference>
<gene>
    <name evidence="2" type="ORF">CALK_1985</name>
</gene>
<dbReference type="STRING" id="1313304.CALK_1985"/>
<evidence type="ECO:0000313" key="3">
    <source>
        <dbReference type="Proteomes" id="UP000017148"/>
    </source>
</evidence>
<dbReference type="GO" id="GO:0016810">
    <property type="term" value="F:hydrolase activity, acting on carbon-nitrogen (but not peptide) bonds"/>
    <property type="evidence" value="ECO:0007669"/>
    <property type="project" value="InterPro"/>
</dbReference>
<dbReference type="InterPro" id="IPR051781">
    <property type="entry name" value="Metallo-dep_Hydrolase"/>
</dbReference>
<dbReference type="AlphaFoldDB" id="U7D9L4"/>
<keyword evidence="2" id="KW-0378">Hydrolase</keyword>